<proteinExistence type="predicted"/>
<dbReference type="AlphaFoldDB" id="A0AA86VZN9"/>
<evidence type="ECO:0000313" key="2">
    <source>
        <dbReference type="Proteomes" id="UP001189624"/>
    </source>
</evidence>
<dbReference type="Gramene" id="rna-AYBTSS11_LOCUS21342">
    <property type="protein sequence ID" value="CAJ1967736.1"/>
    <property type="gene ID" value="gene-AYBTSS11_LOCUS21342"/>
</dbReference>
<dbReference type="Proteomes" id="UP001189624">
    <property type="component" value="Chromosome 7"/>
</dbReference>
<keyword evidence="2" id="KW-1185">Reference proteome</keyword>
<evidence type="ECO:0000313" key="1">
    <source>
        <dbReference type="EMBL" id="CAJ1967736.1"/>
    </source>
</evidence>
<reference evidence="1" key="1">
    <citation type="submission" date="2023-10" db="EMBL/GenBank/DDBJ databases">
        <authorList>
            <person name="Domelevo Entfellner J.-B."/>
        </authorList>
    </citation>
    <scope>NUCLEOTIDE SEQUENCE</scope>
</reference>
<protein>
    <submittedName>
        <fullName evidence="1">Uncharacterized protein</fullName>
    </submittedName>
</protein>
<sequence length="58" mass="6620">MLASHSLTHSFKDYLLLKLTSRKKAKNLQPTYHMEALFGDPFGWYVAAVVTLFSMEGK</sequence>
<gene>
    <name evidence="1" type="ORF">AYBTSS11_LOCUS21342</name>
</gene>
<organism evidence="1 2">
    <name type="scientific">Sphenostylis stenocarpa</name>
    <dbReference type="NCBI Taxonomy" id="92480"/>
    <lineage>
        <taxon>Eukaryota</taxon>
        <taxon>Viridiplantae</taxon>
        <taxon>Streptophyta</taxon>
        <taxon>Embryophyta</taxon>
        <taxon>Tracheophyta</taxon>
        <taxon>Spermatophyta</taxon>
        <taxon>Magnoliopsida</taxon>
        <taxon>eudicotyledons</taxon>
        <taxon>Gunneridae</taxon>
        <taxon>Pentapetalae</taxon>
        <taxon>rosids</taxon>
        <taxon>fabids</taxon>
        <taxon>Fabales</taxon>
        <taxon>Fabaceae</taxon>
        <taxon>Papilionoideae</taxon>
        <taxon>50 kb inversion clade</taxon>
        <taxon>NPAAA clade</taxon>
        <taxon>indigoferoid/millettioid clade</taxon>
        <taxon>Phaseoleae</taxon>
        <taxon>Sphenostylis</taxon>
    </lineage>
</organism>
<dbReference type="EMBL" id="OY731404">
    <property type="protein sequence ID" value="CAJ1967736.1"/>
    <property type="molecule type" value="Genomic_DNA"/>
</dbReference>
<accession>A0AA86VZN9</accession>
<name>A0AA86VZN9_9FABA</name>